<feature type="transmembrane region" description="Helical" evidence="1">
    <location>
        <begin position="131"/>
        <end position="155"/>
    </location>
</feature>
<feature type="transmembrane region" description="Helical" evidence="1">
    <location>
        <begin position="200"/>
        <end position="224"/>
    </location>
</feature>
<name>A0A7I7UH60_MYCPV</name>
<feature type="transmembrane region" description="Helical" evidence="1">
    <location>
        <begin position="88"/>
        <end position="111"/>
    </location>
</feature>
<sequence length="243" mass="26789">MNARNQRLCAWAGPAAAIGWLIGLLLLARFIPPIAPNLGAAEVAARYAENPIGIRAGMVFVLAGGALYGAWTAVITVQLKRIEGRSPVMAYTQLALGAAFILVFVIPSVFWQAAAFRPLDNIEITQRLNDLAWLGFLIPVPVITVQGLAISLAIFADRSPRPVFPRWLGWFNLWAQLVFLPGTLIPFFKDGPLAWNGLLSFWIPVAVFTAWMITLSRMLFVAIADDEREHERRRRPEAVATAS</sequence>
<dbReference type="EMBL" id="AP022599">
    <property type="protein sequence ID" value="BBY80211.1"/>
    <property type="molecule type" value="Genomic_DNA"/>
</dbReference>
<evidence type="ECO:0000313" key="3">
    <source>
        <dbReference type="Proteomes" id="UP000467252"/>
    </source>
</evidence>
<evidence type="ECO:0000256" key="1">
    <source>
        <dbReference type="SAM" id="Phobius"/>
    </source>
</evidence>
<dbReference type="Proteomes" id="UP000467252">
    <property type="component" value="Chromosome"/>
</dbReference>
<gene>
    <name evidence="2" type="ORF">MPUL_13690</name>
</gene>
<accession>A0A7I7UH60</accession>
<feature type="transmembrane region" description="Helical" evidence="1">
    <location>
        <begin position="52"/>
        <end position="76"/>
    </location>
</feature>
<organism evidence="2 3">
    <name type="scientific">Mycolicibacterium pulveris</name>
    <name type="common">Mycobacterium pulveris</name>
    <dbReference type="NCBI Taxonomy" id="36813"/>
    <lineage>
        <taxon>Bacteria</taxon>
        <taxon>Bacillati</taxon>
        <taxon>Actinomycetota</taxon>
        <taxon>Actinomycetes</taxon>
        <taxon>Mycobacteriales</taxon>
        <taxon>Mycobacteriaceae</taxon>
        <taxon>Mycolicibacterium</taxon>
    </lineage>
</organism>
<reference evidence="2 3" key="1">
    <citation type="journal article" date="2019" name="Emerg. Microbes Infect.">
        <title>Comprehensive subspecies identification of 175 nontuberculous mycobacteria species based on 7547 genomic profiles.</title>
        <authorList>
            <person name="Matsumoto Y."/>
            <person name="Kinjo T."/>
            <person name="Motooka D."/>
            <person name="Nabeya D."/>
            <person name="Jung N."/>
            <person name="Uechi K."/>
            <person name="Horii T."/>
            <person name="Iida T."/>
            <person name="Fujita J."/>
            <person name="Nakamura S."/>
        </authorList>
    </citation>
    <scope>NUCLEOTIDE SEQUENCE [LARGE SCALE GENOMIC DNA]</scope>
    <source>
        <strain evidence="2 3">JCM 6370</strain>
    </source>
</reference>
<protein>
    <recommendedName>
        <fullName evidence="4">DUF4386 domain-containing protein</fullName>
    </recommendedName>
</protein>
<evidence type="ECO:0008006" key="4">
    <source>
        <dbReference type="Google" id="ProtNLM"/>
    </source>
</evidence>
<keyword evidence="1" id="KW-1133">Transmembrane helix</keyword>
<proteinExistence type="predicted"/>
<dbReference type="RefSeq" id="WP_163898486.1">
    <property type="nucleotide sequence ID" value="NZ_AP022599.1"/>
</dbReference>
<keyword evidence="3" id="KW-1185">Reference proteome</keyword>
<keyword evidence="1" id="KW-0812">Transmembrane</keyword>
<keyword evidence="1" id="KW-0472">Membrane</keyword>
<evidence type="ECO:0000313" key="2">
    <source>
        <dbReference type="EMBL" id="BBY80211.1"/>
    </source>
</evidence>
<dbReference type="AlphaFoldDB" id="A0A7I7UH60"/>
<feature type="transmembrane region" description="Helical" evidence="1">
    <location>
        <begin position="167"/>
        <end position="188"/>
    </location>
</feature>
<feature type="transmembrane region" description="Helical" evidence="1">
    <location>
        <begin position="12"/>
        <end position="32"/>
    </location>
</feature>